<gene>
    <name evidence="2" type="ORF">NDU88_003398</name>
</gene>
<reference evidence="2" key="1">
    <citation type="journal article" date="2022" name="bioRxiv">
        <title>Sequencing and chromosome-scale assembly of the giantPleurodeles waltlgenome.</title>
        <authorList>
            <person name="Brown T."/>
            <person name="Elewa A."/>
            <person name="Iarovenko S."/>
            <person name="Subramanian E."/>
            <person name="Araus A.J."/>
            <person name="Petzold A."/>
            <person name="Susuki M."/>
            <person name="Suzuki K.-i.T."/>
            <person name="Hayashi T."/>
            <person name="Toyoda A."/>
            <person name="Oliveira C."/>
            <person name="Osipova E."/>
            <person name="Leigh N.D."/>
            <person name="Simon A."/>
            <person name="Yun M.H."/>
        </authorList>
    </citation>
    <scope>NUCLEOTIDE SEQUENCE</scope>
    <source>
        <strain evidence="2">20211129_DDA</strain>
        <tissue evidence="2">Liver</tissue>
    </source>
</reference>
<feature type="region of interest" description="Disordered" evidence="1">
    <location>
        <begin position="41"/>
        <end position="71"/>
    </location>
</feature>
<comment type="caution">
    <text evidence="2">The sequence shown here is derived from an EMBL/GenBank/DDBJ whole genome shotgun (WGS) entry which is preliminary data.</text>
</comment>
<evidence type="ECO:0000313" key="3">
    <source>
        <dbReference type="Proteomes" id="UP001066276"/>
    </source>
</evidence>
<proteinExistence type="predicted"/>
<accession>A0AAV7RF01</accession>
<dbReference type="EMBL" id="JANPWB010000009">
    <property type="protein sequence ID" value="KAJ1150608.1"/>
    <property type="molecule type" value="Genomic_DNA"/>
</dbReference>
<evidence type="ECO:0000256" key="1">
    <source>
        <dbReference type="SAM" id="MobiDB-lite"/>
    </source>
</evidence>
<dbReference type="Proteomes" id="UP001066276">
    <property type="component" value="Chromosome 5"/>
</dbReference>
<organism evidence="2 3">
    <name type="scientific">Pleurodeles waltl</name>
    <name type="common">Iberian ribbed newt</name>
    <dbReference type="NCBI Taxonomy" id="8319"/>
    <lineage>
        <taxon>Eukaryota</taxon>
        <taxon>Metazoa</taxon>
        <taxon>Chordata</taxon>
        <taxon>Craniata</taxon>
        <taxon>Vertebrata</taxon>
        <taxon>Euteleostomi</taxon>
        <taxon>Amphibia</taxon>
        <taxon>Batrachia</taxon>
        <taxon>Caudata</taxon>
        <taxon>Salamandroidea</taxon>
        <taxon>Salamandridae</taxon>
        <taxon>Pleurodelinae</taxon>
        <taxon>Pleurodeles</taxon>
    </lineage>
</organism>
<dbReference type="AlphaFoldDB" id="A0AAV7RF01"/>
<keyword evidence="3" id="KW-1185">Reference proteome</keyword>
<protein>
    <submittedName>
        <fullName evidence="2">Uncharacterized protein</fullName>
    </submittedName>
</protein>
<name>A0AAV7RF01_PLEWA</name>
<evidence type="ECO:0000313" key="2">
    <source>
        <dbReference type="EMBL" id="KAJ1150608.1"/>
    </source>
</evidence>
<sequence>MQQNRRVKGEQKTYLMWRPGGSIAVFCVRTLVASNVRAAAQQVRSSKDSPPGEQGQNQHKLHGRQDDTEAR</sequence>